<evidence type="ECO:0000313" key="3">
    <source>
        <dbReference type="Proteomes" id="UP000469724"/>
    </source>
</evidence>
<name>A0A7K3NMU6_9BACT</name>
<reference evidence="2 3" key="1">
    <citation type="submission" date="2020-02" db="EMBL/GenBank/DDBJ databases">
        <title>Comparative genomics of sulfur disproportionating microorganisms.</title>
        <authorList>
            <person name="Ward L.M."/>
            <person name="Bertran E."/>
            <person name="Johnston D.T."/>
        </authorList>
    </citation>
    <scope>NUCLEOTIDE SEQUENCE [LARGE SCALE GENOMIC DNA]</scope>
    <source>
        <strain evidence="2 3">DSM 3696</strain>
    </source>
</reference>
<protein>
    <recommendedName>
        <fullName evidence="4">FkbM family methyltransferase</fullName>
    </recommendedName>
</protein>
<evidence type="ECO:0000256" key="1">
    <source>
        <dbReference type="SAM" id="MobiDB-lite"/>
    </source>
</evidence>
<accession>A0A7K3NMU6</accession>
<dbReference type="RefSeq" id="WP_163302537.1">
    <property type="nucleotide sequence ID" value="NZ_JAAGRQ010000050.1"/>
</dbReference>
<comment type="caution">
    <text evidence="2">The sequence shown here is derived from an EMBL/GenBank/DDBJ whole genome shotgun (WGS) entry which is preliminary data.</text>
</comment>
<dbReference type="AlphaFoldDB" id="A0A7K3NMU6"/>
<dbReference type="Gene3D" id="3.40.50.150">
    <property type="entry name" value="Vaccinia Virus protein VP39"/>
    <property type="match status" value="1"/>
</dbReference>
<dbReference type="SUPFAM" id="SSF53335">
    <property type="entry name" value="S-adenosyl-L-methionine-dependent methyltransferases"/>
    <property type="match status" value="1"/>
</dbReference>
<sequence>MTEINISDLFQAAIRVKRSEITAEIYSWSRGMVQSGPFRGMRILQASSWGDGDLCPKILGTYESELHSCLNLWIKTPPDSVINIGCAEGYYAVGLARLFDRAIIKAFDISPAARDLCQRNATLNRVQDRIIVEGLCSPDILDGALRGSLRPAVVCDCEGGELELLDPVRAPGLSRCNILVECHDFVNRSISETLVARFQESHVIDVIPEGPRDPNRFTPLRRMRSMDRWLALCEFRPESMNWLFMRPRNVAPTEVADKKTGQLHQDSIQEEPSGIL</sequence>
<keyword evidence="3" id="KW-1185">Reference proteome</keyword>
<dbReference type="InterPro" id="IPR029063">
    <property type="entry name" value="SAM-dependent_MTases_sf"/>
</dbReference>
<proteinExistence type="predicted"/>
<evidence type="ECO:0008006" key="4">
    <source>
        <dbReference type="Google" id="ProtNLM"/>
    </source>
</evidence>
<evidence type="ECO:0000313" key="2">
    <source>
        <dbReference type="EMBL" id="NDY57498.1"/>
    </source>
</evidence>
<gene>
    <name evidence="2" type="ORF">G3N56_12215</name>
</gene>
<dbReference type="Proteomes" id="UP000469724">
    <property type="component" value="Unassembled WGS sequence"/>
</dbReference>
<dbReference type="EMBL" id="JAAGRQ010000050">
    <property type="protein sequence ID" value="NDY57498.1"/>
    <property type="molecule type" value="Genomic_DNA"/>
</dbReference>
<organism evidence="2 3">
    <name type="scientific">Desulfolutivibrio sulfodismutans</name>
    <dbReference type="NCBI Taxonomy" id="63561"/>
    <lineage>
        <taxon>Bacteria</taxon>
        <taxon>Pseudomonadati</taxon>
        <taxon>Thermodesulfobacteriota</taxon>
        <taxon>Desulfovibrionia</taxon>
        <taxon>Desulfovibrionales</taxon>
        <taxon>Desulfovibrionaceae</taxon>
        <taxon>Desulfolutivibrio</taxon>
    </lineage>
</organism>
<feature type="region of interest" description="Disordered" evidence="1">
    <location>
        <begin position="255"/>
        <end position="276"/>
    </location>
</feature>